<evidence type="ECO:0000313" key="4">
    <source>
        <dbReference type="EMBL" id="KDN15485.1"/>
    </source>
</evidence>
<reference evidence="4 5" key="1">
    <citation type="submission" date="2014-03" db="EMBL/GenBank/DDBJ databases">
        <title>The genomes of two eusocial bee gut symbionts.</title>
        <authorList>
            <person name="Kwong W.K."/>
            <person name="Engel P."/>
            <person name="Koch H."/>
            <person name="Moran N.A."/>
        </authorList>
    </citation>
    <scope>NUCLEOTIDE SEQUENCE [LARGE SCALE GENOMIC DNA]</scope>
    <source>
        <strain evidence="5">wkB29</strain>
    </source>
</reference>
<feature type="site" description="Positions MEP for the nucleophilic attack" evidence="3">
    <location>
        <position position="215"/>
    </location>
</feature>
<dbReference type="PANTHER" id="PTHR32125">
    <property type="entry name" value="2-C-METHYL-D-ERYTHRITOL 4-PHOSPHATE CYTIDYLYLTRANSFERASE, CHLOROPLASTIC"/>
    <property type="match status" value="1"/>
</dbReference>
<keyword evidence="1 3" id="KW-0808">Transferase</keyword>
<feature type="site" description="Transition state stabilizer" evidence="3">
    <location>
        <position position="23"/>
    </location>
</feature>
<evidence type="ECO:0000256" key="2">
    <source>
        <dbReference type="ARBA" id="ARBA00022695"/>
    </source>
</evidence>
<keyword evidence="5" id="KW-1185">Reference proteome</keyword>
<dbReference type="PANTHER" id="PTHR32125:SF4">
    <property type="entry name" value="2-C-METHYL-D-ERYTHRITOL 4-PHOSPHATE CYTIDYLYLTRANSFERASE, CHLOROPLASTIC"/>
    <property type="match status" value="1"/>
</dbReference>
<dbReference type="FunFam" id="3.90.550.10:FF:000003">
    <property type="entry name" value="2-C-methyl-D-erythritol 4-phosphate cytidylyltransferase"/>
    <property type="match status" value="1"/>
</dbReference>
<dbReference type="SUPFAM" id="SSF53448">
    <property type="entry name" value="Nucleotide-diphospho-sugar transferases"/>
    <property type="match status" value="1"/>
</dbReference>
<evidence type="ECO:0000313" key="5">
    <source>
        <dbReference type="Proteomes" id="UP000027170"/>
    </source>
</evidence>
<dbReference type="InterPro" id="IPR029044">
    <property type="entry name" value="Nucleotide-diphossugar_trans"/>
</dbReference>
<dbReference type="OrthoDB" id="9806837at2"/>
<dbReference type="GO" id="GO:0019288">
    <property type="term" value="P:isopentenyl diphosphate biosynthetic process, methylerythritol 4-phosphate pathway"/>
    <property type="evidence" value="ECO:0007669"/>
    <property type="project" value="UniProtKB-UniRule"/>
</dbReference>
<name>A0A066TKT3_9NEIS</name>
<feature type="site" description="Positions MEP for the nucleophilic attack" evidence="3">
    <location>
        <position position="161"/>
    </location>
</feature>
<comment type="caution">
    <text evidence="4">The sequence shown here is derived from an EMBL/GenBank/DDBJ whole genome shotgun (WGS) entry which is preliminary data.</text>
</comment>
<dbReference type="Gene3D" id="3.90.550.10">
    <property type="entry name" value="Spore Coat Polysaccharide Biosynthesis Protein SpsA, Chain A"/>
    <property type="match status" value="1"/>
</dbReference>
<sequence>MTRYVGLIPAAGIGARFGAACPKQYVKLAGKTVLEHTVSRLTKISVIDLLLIVVAEQDDYIDSIYPAAALPAHVHILRCGGATRAQTVRNGIAQAQQQFGLQDNDWLLVHDAARCCVSADSVQRLLAATHNHAVGGLLALPVADTLKQADTAQHVCCTVNRAGLWQAQTPQMFRAGILARALAQADLEAITDESSAVEMLGLAPLLVSGDVCNFKLTSAQDAMLATYFLQQETGE</sequence>
<dbReference type="InterPro" id="IPR001228">
    <property type="entry name" value="IspD"/>
</dbReference>
<dbReference type="EC" id="2.7.7.60" evidence="3"/>
<comment type="similarity">
    <text evidence="3">Belongs to the IspD/TarI cytidylyltransferase family. IspD subfamily.</text>
</comment>
<evidence type="ECO:0000256" key="1">
    <source>
        <dbReference type="ARBA" id="ARBA00022679"/>
    </source>
</evidence>
<dbReference type="Pfam" id="PF01128">
    <property type="entry name" value="IspD"/>
    <property type="match status" value="1"/>
</dbReference>
<comment type="function">
    <text evidence="3">Catalyzes the formation of 4-diphosphocytidyl-2-C-methyl-D-erythritol from CTP and 2-C-methyl-D-erythritol 4-phosphate (MEP).</text>
</comment>
<dbReference type="GO" id="GO:0050518">
    <property type="term" value="F:2-C-methyl-D-erythritol 4-phosphate cytidylyltransferase activity"/>
    <property type="evidence" value="ECO:0007669"/>
    <property type="project" value="UniProtKB-UniRule"/>
</dbReference>
<evidence type="ECO:0000256" key="3">
    <source>
        <dbReference type="HAMAP-Rule" id="MF_00108"/>
    </source>
</evidence>
<dbReference type="EMBL" id="JFZV01000002">
    <property type="protein sequence ID" value="KDN15485.1"/>
    <property type="molecule type" value="Genomic_DNA"/>
</dbReference>
<comment type="pathway">
    <text evidence="3">Isoprenoid biosynthesis; isopentenyl diphosphate biosynthesis via DXP pathway; isopentenyl diphosphate from 1-deoxy-D-xylulose 5-phosphate: step 2/6.</text>
</comment>
<accession>A0A066TKT3</accession>
<dbReference type="eggNOG" id="COG1211">
    <property type="taxonomic scope" value="Bacteria"/>
</dbReference>
<organism evidence="4 5">
    <name type="scientific">Snodgrassella communis</name>
    <dbReference type="NCBI Taxonomy" id="2946699"/>
    <lineage>
        <taxon>Bacteria</taxon>
        <taxon>Pseudomonadati</taxon>
        <taxon>Pseudomonadota</taxon>
        <taxon>Betaproteobacteria</taxon>
        <taxon>Neisseriales</taxon>
        <taxon>Neisseriaceae</taxon>
        <taxon>Snodgrassella</taxon>
    </lineage>
</organism>
<dbReference type="NCBIfam" id="TIGR00453">
    <property type="entry name" value="ispD"/>
    <property type="match status" value="1"/>
</dbReference>
<feature type="site" description="Transition state stabilizer" evidence="3">
    <location>
        <position position="16"/>
    </location>
</feature>
<dbReference type="UniPathway" id="UPA00056">
    <property type="reaction ID" value="UER00093"/>
</dbReference>
<keyword evidence="3" id="KW-0414">Isoprene biosynthesis</keyword>
<dbReference type="HAMAP" id="MF_00108">
    <property type="entry name" value="IspD"/>
    <property type="match status" value="1"/>
</dbReference>
<comment type="catalytic activity">
    <reaction evidence="3">
        <text>2-C-methyl-D-erythritol 4-phosphate + CTP + H(+) = 4-CDP-2-C-methyl-D-erythritol + diphosphate</text>
        <dbReference type="Rhea" id="RHEA:13429"/>
        <dbReference type="ChEBI" id="CHEBI:15378"/>
        <dbReference type="ChEBI" id="CHEBI:33019"/>
        <dbReference type="ChEBI" id="CHEBI:37563"/>
        <dbReference type="ChEBI" id="CHEBI:57823"/>
        <dbReference type="ChEBI" id="CHEBI:58262"/>
        <dbReference type="EC" id="2.7.7.60"/>
    </reaction>
</comment>
<proteinExistence type="inferred from homology"/>
<dbReference type="InterPro" id="IPR050088">
    <property type="entry name" value="IspD/TarI_cytidylyltransf_bact"/>
</dbReference>
<gene>
    <name evidence="3" type="primary">ispD</name>
    <name evidence="4" type="ORF">SALWKB29_0589</name>
</gene>
<dbReference type="AlphaFoldDB" id="A0A066TKT3"/>
<dbReference type="RefSeq" id="WP_037406298.1">
    <property type="nucleotide sequence ID" value="NZ_JFZV01000002.1"/>
</dbReference>
<dbReference type="CDD" id="cd02516">
    <property type="entry name" value="CDP-ME_synthetase"/>
    <property type="match status" value="1"/>
</dbReference>
<keyword evidence="2 3" id="KW-0548">Nucleotidyltransferase</keyword>
<dbReference type="InterPro" id="IPR034683">
    <property type="entry name" value="IspD/TarI"/>
</dbReference>
<dbReference type="Proteomes" id="UP000027170">
    <property type="component" value="Unassembled WGS sequence"/>
</dbReference>
<protein>
    <recommendedName>
        <fullName evidence="3">2-C-methyl-D-erythritol 4-phosphate cytidylyltransferase</fullName>
        <ecNumber evidence="3">2.7.7.60</ecNumber>
    </recommendedName>
    <alternativeName>
        <fullName evidence="3">4-diphosphocytidyl-2C-methyl-D-erythritol synthase</fullName>
    </alternativeName>
    <alternativeName>
        <fullName evidence="3">MEP cytidylyltransferase</fullName>
        <shortName evidence="3">MCT</shortName>
    </alternativeName>
</protein>